<dbReference type="InterPro" id="IPR036514">
    <property type="entry name" value="SGNH_hydro_sf"/>
</dbReference>
<feature type="chain" id="PRO_5005218447" evidence="1">
    <location>
        <begin position="21"/>
        <end position="397"/>
    </location>
</feature>
<feature type="domain" description="Peptidoglycan O-acetylesterase N-terminal" evidence="3">
    <location>
        <begin position="102"/>
        <end position="206"/>
    </location>
</feature>
<evidence type="ECO:0000313" key="5">
    <source>
        <dbReference type="Proteomes" id="UP000182715"/>
    </source>
</evidence>
<sequence>MNPKHLIAFSALFAATQAEALPVASVSLDTVTVSPSAPYTDTNGLLTDYGNAAASPWMKKLRSVAQGSGETFRILQIGDSHTAGDFFTDSLRKRLQKTWGDGGIGWVYPANVKGQRMAAVRHNGNWQSLTSRNNSGDFPLGGILAHTGSGGSMTLTASDGKTGKQRISLFAKPLLAEQTLTVNGNTVSANGGGWQVLDTRAALPLTIQTEMPWDIGFINIENPAGGITVSAMGINGAQLTHWSKWRADRMNDLAQTGADLVILSYGTNEAFGDNIDIADTEQKWLDTVRQIRDSLPAAGILIIGAPESLKNTLGVCGTRPVRLTEVQQMQRRVARQGQTMFWSWQNAMGGICSMKNWLNQGWAAKDGVHFSAKGYRRAAEMLADSLEELVRAAAIRQ</sequence>
<evidence type="ECO:0000313" key="4">
    <source>
        <dbReference type="EMBL" id="CRL92465.1"/>
    </source>
</evidence>
<dbReference type="AlphaFoldDB" id="A0A0H5DLX2"/>
<dbReference type="GO" id="GO:0016788">
    <property type="term" value="F:hydrolase activity, acting on ester bonds"/>
    <property type="evidence" value="ECO:0007669"/>
    <property type="project" value="UniProtKB-ARBA"/>
</dbReference>
<feature type="signal peptide" evidence="1">
    <location>
        <begin position="1"/>
        <end position="20"/>
    </location>
</feature>
<dbReference type="Gene3D" id="3.40.50.1110">
    <property type="entry name" value="SGNH hydrolase"/>
    <property type="match status" value="1"/>
</dbReference>
<name>A0A0H5DLX2_NEIMI</name>
<accession>A0A0H5DLX2</accession>
<dbReference type="Pfam" id="PF22753">
    <property type="entry name" value="Ape1_N"/>
    <property type="match status" value="1"/>
</dbReference>
<dbReference type="SUPFAM" id="SSF52266">
    <property type="entry name" value="SGNH hydrolase"/>
    <property type="match status" value="1"/>
</dbReference>
<dbReference type="InterPro" id="IPR051532">
    <property type="entry name" value="Ester_Hydrolysis_Enzymes"/>
</dbReference>
<evidence type="ECO:0000259" key="3">
    <source>
        <dbReference type="Pfam" id="PF22753"/>
    </source>
</evidence>
<keyword evidence="1" id="KW-0732">Signal</keyword>
<reference evidence="4 5" key="1">
    <citation type="submission" date="2014-11" db="EMBL/GenBank/DDBJ databases">
        <authorList>
            <person name="Diene M.Seydina."/>
        </authorList>
    </citation>
    <scope>NUCLEOTIDE SEQUENCE [LARGE SCALE GENOMIC DNA]</scope>
    <source>
        <strain evidence="4 5">Neisseria meningitidis CHUV</strain>
    </source>
</reference>
<proteinExistence type="predicted"/>
<evidence type="ECO:0000256" key="1">
    <source>
        <dbReference type="SAM" id="SignalP"/>
    </source>
</evidence>
<dbReference type="CDD" id="cd01825">
    <property type="entry name" value="SGNH_hydrolase_peri1"/>
    <property type="match status" value="1"/>
</dbReference>
<feature type="domain" description="SGNH hydrolase-type esterase" evidence="2">
    <location>
        <begin position="228"/>
        <end position="377"/>
    </location>
</feature>
<protein>
    <submittedName>
        <fullName evidence="4">Putative periplasmic protein</fullName>
    </submittedName>
</protein>
<dbReference type="Gene3D" id="2.60.120.1360">
    <property type="match status" value="1"/>
</dbReference>
<dbReference type="PANTHER" id="PTHR30383">
    <property type="entry name" value="THIOESTERASE 1/PROTEASE 1/LYSOPHOSPHOLIPASE L1"/>
    <property type="match status" value="1"/>
</dbReference>
<dbReference type="PANTHER" id="PTHR30383:SF29">
    <property type="entry name" value="SGNH HYDROLASE-TYPE ESTERASE DOMAIN-CONTAINING PROTEIN"/>
    <property type="match status" value="1"/>
</dbReference>
<evidence type="ECO:0000259" key="2">
    <source>
        <dbReference type="Pfam" id="PF13472"/>
    </source>
</evidence>
<dbReference type="InterPro" id="IPR055041">
    <property type="entry name" value="Ape1_N"/>
</dbReference>
<organism evidence="4 5">
    <name type="scientific">Neisseria meningitidis serogroup B</name>
    <dbReference type="NCBI Taxonomy" id="491"/>
    <lineage>
        <taxon>Bacteria</taxon>
        <taxon>Pseudomonadati</taxon>
        <taxon>Pseudomonadota</taxon>
        <taxon>Betaproteobacteria</taxon>
        <taxon>Neisseriales</taxon>
        <taxon>Neisseriaceae</taxon>
        <taxon>Neisseria</taxon>
    </lineage>
</organism>
<dbReference type="Pfam" id="PF13472">
    <property type="entry name" value="Lipase_GDSL_2"/>
    <property type="match status" value="1"/>
</dbReference>
<dbReference type="EMBL" id="CVTF01000106">
    <property type="protein sequence ID" value="CRL92465.1"/>
    <property type="molecule type" value="Genomic_DNA"/>
</dbReference>
<dbReference type="InterPro" id="IPR013830">
    <property type="entry name" value="SGNH_hydro"/>
</dbReference>
<dbReference type="Proteomes" id="UP000182715">
    <property type="component" value="Unassembled WGS sequence"/>
</dbReference>